<name>A0A2N1PPI8_9BACT</name>
<dbReference type="GO" id="GO:0016020">
    <property type="term" value="C:membrane"/>
    <property type="evidence" value="ECO:0007669"/>
    <property type="project" value="UniProtKB-SubCell"/>
</dbReference>
<dbReference type="Pfam" id="PF01061">
    <property type="entry name" value="ABC2_membrane"/>
    <property type="match status" value="1"/>
</dbReference>
<evidence type="ECO:0000259" key="7">
    <source>
        <dbReference type="Pfam" id="PF01061"/>
    </source>
</evidence>
<dbReference type="InterPro" id="IPR013525">
    <property type="entry name" value="ABC2_TM"/>
</dbReference>
<evidence type="ECO:0000256" key="5">
    <source>
        <dbReference type="ARBA" id="ARBA00023136"/>
    </source>
</evidence>
<organism evidence="8 9">
    <name type="scientific">Candidatus Wallbacteria bacterium HGW-Wallbacteria-1</name>
    <dbReference type="NCBI Taxonomy" id="2013854"/>
    <lineage>
        <taxon>Bacteria</taxon>
        <taxon>Candidatus Walliibacteriota</taxon>
    </lineage>
</organism>
<dbReference type="InterPro" id="IPR050352">
    <property type="entry name" value="ABCG_transporters"/>
</dbReference>
<protein>
    <recommendedName>
        <fullName evidence="7">ABC-2 type transporter transmembrane domain-containing protein</fullName>
    </recommendedName>
</protein>
<feature type="transmembrane region" description="Helical" evidence="6">
    <location>
        <begin position="21"/>
        <end position="43"/>
    </location>
</feature>
<evidence type="ECO:0000256" key="2">
    <source>
        <dbReference type="ARBA" id="ARBA00022448"/>
    </source>
</evidence>
<comment type="caution">
    <text evidence="8">The sequence shown here is derived from an EMBL/GenBank/DDBJ whole genome shotgun (WGS) entry which is preliminary data.</text>
</comment>
<feature type="transmembrane region" description="Helical" evidence="6">
    <location>
        <begin position="220"/>
        <end position="238"/>
    </location>
</feature>
<keyword evidence="5 6" id="KW-0472">Membrane</keyword>
<evidence type="ECO:0000256" key="6">
    <source>
        <dbReference type="SAM" id="Phobius"/>
    </source>
</evidence>
<dbReference type="GO" id="GO:0140359">
    <property type="term" value="F:ABC-type transporter activity"/>
    <property type="evidence" value="ECO:0007669"/>
    <property type="project" value="InterPro"/>
</dbReference>
<dbReference type="EMBL" id="PGXC01000006">
    <property type="protein sequence ID" value="PKK90258.1"/>
    <property type="molecule type" value="Genomic_DNA"/>
</dbReference>
<feature type="transmembrane region" description="Helical" evidence="6">
    <location>
        <begin position="129"/>
        <end position="149"/>
    </location>
</feature>
<evidence type="ECO:0000313" key="9">
    <source>
        <dbReference type="Proteomes" id="UP000233256"/>
    </source>
</evidence>
<feature type="transmembrane region" description="Helical" evidence="6">
    <location>
        <begin position="161"/>
        <end position="186"/>
    </location>
</feature>
<proteinExistence type="predicted"/>
<evidence type="ECO:0000256" key="1">
    <source>
        <dbReference type="ARBA" id="ARBA00004141"/>
    </source>
</evidence>
<sequence length="250" mass="27129">MNSTEWQRQLPILENRYVDILLGEPGSLFMTLFQAPLIGGLIALRWHDCDPGPTLNFVICLAAVWFGCVNSCREIVKESGIYQRERLAFLSIRAYVLSKFKILVALSSLQCAMLLLCVHYWVGIPGNKAGLMAVLIITGAAGTALGLLISSLSSTSDKAVATLPVLIIPQILFSGLTLTSGTGAWARIVRKLMIMNWSQEAFDNIQKISSANLGTLISDFTALTLMCTLFVAATMAALKASDPEGKDFQP</sequence>
<evidence type="ECO:0000313" key="8">
    <source>
        <dbReference type="EMBL" id="PKK90258.1"/>
    </source>
</evidence>
<evidence type="ECO:0000256" key="4">
    <source>
        <dbReference type="ARBA" id="ARBA00022989"/>
    </source>
</evidence>
<dbReference type="PANTHER" id="PTHR48041">
    <property type="entry name" value="ABC TRANSPORTER G FAMILY MEMBER 28"/>
    <property type="match status" value="1"/>
</dbReference>
<reference evidence="8 9" key="1">
    <citation type="journal article" date="2017" name="ISME J.">
        <title>Potential for microbial H2 and metal transformations associated with novel bacteria and archaea in deep terrestrial subsurface sediments.</title>
        <authorList>
            <person name="Hernsdorf A.W."/>
            <person name="Amano Y."/>
            <person name="Miyakawa K."/>
            <person name="Ise K."/>
            <person name="Suzuki Y."/>
            <person name="Anantharaman K."/>
            <person name="Probst A."/>
            <person name="Burstein D."/>
            <person name="Thomas B.C."/>
            <person name="Banfield J.F."/>
        </authorList>
    </citation>
    <scope>NUCLEOTIDE SEQUENCE [LARGE SCALE GENOMIC DNA]</scope>
    <source>
        <strain evidence="8">HGW-Wallbacteria-1</strain>
    </source>
</reference>
<accession>A0A2N1PPI8</accession>
<keyword evidence="3 6" id="KW-0812">Transmembrane</keyword>
<feature type="transmembrane region" description="Helical" evidence="6">
    <location>
        <begin position="102"/>
        <end position="123"/>
    </location>
</feature>
<dbReference type="AlphaFoldDB" id="A0A2N1PPI8"/>
<comment type="subcellular location">
    <subcellularLocation>
        <location evidence="1">Membrane</location>
        <topology evidence="1">Multi-pass membrane protein</topology>
    </subcellularLocation>
</comment>
<dbReference type="PANTHER" id="PTHR48041:SF139">
    <property type="entry name" value="PROTEIN SCARLET"/>
    <property type="match status" value="1"/>
</dbReference>
<keyword evidence="4 6" id="KW-1133">Transmembrane helix</keyword>
<feature type="domain" description="ABC-2 type transporter transmembrane" evidence="7">
    <location>
        <begin position="27"/>
        <end position="205"/>
    </location>
</feature>
<keyword evidence="2" id="KW-0813">Transport</keyword>
<gene>
    <name evidence="8" type="ORF">CVV64_09840</name>
</gene>
<evidence type="ECO:0000256" key="3">
    <source>
        <dbReference type="ARBA" id="ARBA00022692"/>
    </source>
</evidence>
<dbReference type="Proteomes" id="UP000233256">
    <property type="component" value="Unassembled WGS sequence"/>
</dbReference>